<evidence type="ECO:0000313" key="1">
    <source>
        <dbReference type="EMBL" id="QLQ82622.1"/>
    </source>
</evidence>
<proteinExistence type="predicted"/>
<dbReference type="Proteomes" id="UP000510647">
    <property type="component" value="Chromosome 8"/>
</dbReference>
<sequence length="102" mass="11928">MGVYGVRSVDVGSMRTTMATTEREASNEMQRSDTRIQGSNDILRDARIYSHFNNYLNDRWTSQRSVSQQRWLKLEQLVDKFWLKDGEIDESLFEDSSDEEGI</sequence>
<organism evidence="1 2">
    <name type="scientific">Torulaspora globosa</name>
    <dbReference type="NCBI Taxonomy" id="48254"/>
    <lineage>
        <taxon>Eukaryota</taxon>
        <taxon>Fungi</taxon>
        <taxon>Dikarya</taxon>
        <taxon>Ascomycota</taxon>
        <taxon>Saccharomycotina</taxon>
        <taxon>Saccharomycetes</taxon>
        <taxon>Saccharomycetales</taxon>
        <taxon>Saccharomycetaceae</taxon>
        <taxon>Torulaspora</taxon>
    </lineage>
</organism>
<keyword evidence="2" id="KW-1185">Reference proteome</keyword>
<name>A0A7H9I1E4_9SACH</name>
<dbReference type="OrthoDB" id="10632745at2759"/>
<accession>A0A7H9I1E4</accession>
<protein>
    <submittedName>
        <fullName evidence="1">Uncharacterized protein</fullName>
    </submittedName>
</protein>
<gene>
    <name evidence="1" type="ORF">HG537_0H03850</name>
</gene>
<evidence type="ECO:0000313" key="2">
    <source>
        <dbReference type="Proteomes" id="UP000510647"/>
    </source>
</evidence>
<dbReference type="AlphaFoldDB" id="A0A7H9I1E4"/>
<reference evidence="1 2" key="1">
    <citation type="submission" date="2020-06" db="EMBL/GenBank/DDBJ databases">
        <title>The yeast mating-type switching endonuclease HO is a domesticated member of an unorthodox homing genetic element family.</title>
        <authorList>
            <person name="Coughlan A.Y."/>
            <person name="Lombardi L."/>
            <person name="Braun-Galleani S."/>
            <person name="Martos A.R."/>
            <person name="Galeote V."/>
            <person name="Bigey F."/>
            <person name="Dequin S."/>
            <person name="Byrne K.P."/>
            <person name="Wolfe K.H."/>
        </authorList>
    </citation>
    <scope>NUCLEOTIDE SEQUENCE [LARGE SCALE GENOMIC DNA]</scope>
    <source>
        <strain evidence="1 2">CBS2947</strain>
    </source>
</reference>
<dbReference type="EMBL" id="CP059274">
    <property type="protein sequence ID" value="QLQ82622.1"/>
    <property type="molecule type" value="Genomic_DNA"/>
</dbReference>